<name>A0A8J5SN73_ZIZPA</name>
<gene>
    <name evidence="1" type="ORF">GUJ93_ZPchr0006g45399</name>
</gene>
<evidence type="ECO:0000313" key="2">
    <source>
        <dbReference type="Proteomes" id="UP000729402"/>
    </source>
</evidence>
<comment type="caution">
    <text evidence="1">The sequence shown here is derived from an EMBL/GenBank/DDBJ whole genome shotgun (WGS) entry which is preliminary data.</text>
</comment>
<evidence type="ECO:0000313" key="1">
    <source>
        <dbReference type="EMBL" id="KAG8076813.1"/>
    </source>
</evidence>
<dbReference type="EMBL" id="JAAALK010000283">
    <property type="protein sequence ID" value="KAG8076813.1"/>
    <property type="molecule type" value="Genomic_DNA"/>
</dbReference>
<keyword evidence="2" id="KW-1185">Reference proteome</keyword>
<organism evidence="1 2">
    <name type="scientific">Zizania palustris</name>
    <name type="common">Northern wild rice</name>
    <dbReference type="NCBI Taxonomy" id="103762"/>
    <lineage>
        <taxon>Eukaryota</taxon>
        <taxon>Viridiplantae</taxon>
        <taxon>Streptophyta</taxon>
        <taxon>Embryophyta</taxon>
        <taxon>Tracheophyta</taxon>
        <taxon>Spermatophyta</taxon>
        <taxon>Magnoliopsida</taxon>
        <taxon>Liliopsida</taxon>
        <taxon>Poales</taxon>
        <taxon>Poaceae</taxon>
        <taxon>BOP clade</taxon>
        <taxon>Oryzoideae</taxon>
        <taxon>Oryzeae</taxon>
        <taxon>Zizaniinae</taxon>
        <taxon>Zizania</taxon>
    </lineage>
</organism>
<sequence length="105" mass="11225">MLLEASHLSTTTIVTPLIPQAEWTEDPTDEPDEEDTEVLGVKLDDFLANLSMALLQALVPTPPKKLATYFKQQLSPSAVQAIRELVEAGEGNPGTSARLNGPSPG</sequence>
<accession>A0A8J5SN73</accession>
<dbReference type="AlphaFoldDB" id="A0A8J5SN73"/>
<protein>
    <submittedName>
        <fullName evidence="1">Uncharacterized protein</fullName>
    </submittedName>
</protein>
<dbReference type="Proteomes" id="UP000729402">
    <property type="component" value="Unassembled WGS sequence"/>
</dbReference>
<proteinExistence type="predicted"/>
<reference evidence="1" key="2">
    <citation type="submission" date="2021-02" db="EMBL/GenBank/DDBJ databases">
        <authorList>
            <person name="Kimball J.A."/>
            <person name="Haas M.W."/>
            <person name="Macchietto M."/>
            <person name="Kono T."/>
            <person name="Duquette J."/>
            <person name="Shao M."/>
        </authorList>
    </citation>
    <scope>NUCLEOTIDE SEQUENCE</scope>
    <source>
        <tissue evidence="1">Fresh leaf tissue</tissue>
    </source>
</reference>
<reference evidence="1" key="1">
    <citation type="journal article" date="2021" name="bioRxiv">
        <title>Whole Genome Assembly and Annotation of Northern Wild Rice, Zizania palustris L., Supports a Whole Genome Duplication in the Zizania Genus.</title>
        <authorList>
            <person name="Haas M."/>
            <person name="Kono T."/>
            <person name="Macchietto M."/>
            <person name="Millas R."/>
            <person name="McGilp L."/>
            <person name="Shao M."/>
            <person name="Duquette J."/>
            <person name="Hirsch C.N."/>
            <person name="Kimball J."/>
        </authorList>
    </citation>
    <scope>NUCLEOTIDE SEQUENCE</scope>
    <source>
        <tissue evidence="1">Fresh leaf tissue</tissue>
    </source>
</reference>